<keyword evidence="2" id="KW-0805">Transcription regulation</keyword>
<dbReference type="STRING" id="542762.A0A4S4DV26"/>
<evidence type="ECO:0000313" key="9">
    <source>
        <dbReference type="Proteomes" id="UP000306102"/>
    </source>
</evidence>
<name>A0A4S4DV26_CAMSN</name>
<feature type="compositionally biased region" description="Basic residues" evidence="6">
    <location>
        <begin position="22"/>
        <end position="37"/>
    </location>
</feature>
<accession>A0A4S4DV26</accession>
<dbReference type="PROSITE" id="PS51369">
    <property type="entry name" value="TCP"/>
    <property type="match status" value="1"/>
</dbReference>
<keyword evidence="3" id="KW-0238">DNA-binding</keyword>
<dbReference type="EMBL" id="SDRB02010218">
    <property type="protein sequence ID" value="THG07151.1"/>
    <property type="molecule type" value="Genomic_DNA"/>
</dbReference>
<evidence type="ECO:0000256" key="6">
    <source>
        <dbReference type="SAM" id="MobiDB-lite"/>
    </source>
</evidence>
<dbReference type="Pfam" id="PF03634">
    <property type="entry name" value="TCP"/>
    <property type="match status" value="1"/>
</dbReference>
<protein>
    <recommendedName>
        <fullName evidence="7">TCP domain-containing protein</fullName>
    </recommendedName>
</protein>
<dbReference type="GO" id="GO:0005634">
    <property type="term" value="C:nucleus"/>
    <property type="evidence" value="ECO:0007669"/>
    <property type="project" value="UniProtKB-SubCell"/>
</dbReference>
<keyword evidence="5" id="KW-0539">Nucleus</keyword>
<evidence type="ECO:0000256" key="5">
    <source>
        <dbReference type="ARBA" id="ARBA00023242"/>
    </source>
</evidence>
<feature type="region of interest" description="Disordered" evidence="6">
    <location>
        <begin position="1"/>
        <end position="37"/>
    </location>
</feature>
<feature type="region of interest" description="Disordered" evidence="6">
    <location>
        <begin position="88"/>
        <end position="113"/>
    </location>
</feature>
<evidence type="ECO:0000256" key="2">
    <source>
        <dbReference type="ARBA" id="ARBA00023015"/>
    </source>
</evidence>
<feature type="compositionally biased region" description="Polar residues" evidence="6">
    <location>
        <begin position="1"/>
        <end position="21"/>
    </location>
</feature>
<comment type="subcellular location">
    <subcellularLocation>
        <location evidence="1">Nucleus</location>
    </subcellularLocation>
</comment>
<keyword evidence="4" id="KW-0804">Transcription</keyword>
<evidence type="ECO:0000256" key="4">
    <source>
        <dbReference type="ARBA" id="ARBA00023163"/>
    </source>
</evidence>
<feature type="domain" description="TCP" evidence="7">
    <location>
        <begin position="29"/>
        <end position="83"/>
    </location>
</feature>
<reference evidence="8 9" key="1">
    <citation type="journal article" date="2018" name="Proc. Natl. Acad. Sci. U.S.A.">
        <title>Draft genome sequence of Camellia sinensis var. sinensis provides insights into the evolution of the tea genome and tea quality.</title>
        <authorList>
            <person name="Wei C."/>
            <person name="Yang H."/>
            <person name="Wang S."/>
            <person name="Zhao J."/>
            <person name="Liu C."/>
            <person name="Gao L."/>
            <person name="Xia E."/>
            <person name="Lu Y."/>
            <person name="Tai Y."/>
            <person name="She G."/>
            <person name="Sun J."/>
            <person name="Cao H."/>
            <person name="Tong W."/>
            <person name="Gao Q."/>
            <person name="Li Y."/>
            <person name="Deng W."/>
            <person name="Jiang X."/>
            <person name="Wang W."/>
            <person name="Chen Q."/>
            <person name="Zhang S."/>
            <person name="Li H."/>
            <person name="Wu J."/>
            <person name="Wang P."/>
            <person name="Li P."/>
            <person name="Shi C."/>
            <person name="Zheng F."/>
            <person name="Jian J."/>
            <person name="Huang B."/>
            <person name="Shan D."/>
            <person name="Shi M."/>
            <person name="Fang C."/>
            <person name="Yue Y."/>
            <person name="Li F."/>
            <person name="Li D."/>
            <person name="Wei S."/>
            <person name="Han B."/>
            <person name="Jiang C."/>
            <person name="Yin Y."/>
            <person name="Xia T."/>
            <person name="Zhang Z."/>
            <person name="Bennetzen J.L."/>
            <person name="Zhao S."/>
            <person name="Wan X."/>
        </authorList>
    </citation>
    <scope>NUCLEOTIDE SEQUENCE [LARGE SCALE GENOMIC DNA]</scope>
    <source>
        <strain evidence="9">cv. Shuchazao</strain>
        <tissue evidence="8">Leaf</tissue>
    </source>
</reference>
<dbReference type="PANTHER" id="PTHR31072">
    <property type="entry name" value="TRANSCRIPTION FACTOR TCP4-RELATED"/>
    <property type="match status" value="1"/>
</dbReference>
<organism evidence="8 9">
    <name type="scientific">Camellia sinensis var. sinensis</name>
    <name type="common">China tea</name>
    <dbReference type="NCBI Taxonomy" id="542762"/>
    <lineage>
        <taxon>Eukaryota</taxon>
        <taxon>Viridiplantae</taxon>
        <taxon>Streptophyta</taxon>
        <taxon>Embryophyta</taxon>
        <taxon>Tracheophyta</taxon>
        <taxon>Spermatophyta</taxon>
        <taxon>Magnoliopsida</taxon>
        <taxon>eudicotyledons</taxon>
        <taxon>Gunneridae</taxon>
        <taxon>Pentapetalae</taxon>
        <taxon>asterids</taxon>
        <taxon>Ericales</taxon>
        <taxon>Theaceae</taxon>
        <taxon>Camellia</taxon>
    </lineage>
</organism>
<comment type="caution">
    <text evidence="8">The sequence shown here is derived from an EMBL/GenBank/DDBJ whole genome shotgun (WGS) entry which is preliminary data.</text>
</comment>
<evidence type="ECO:0000256" key="1">
    <source>
        <dbReference type="ARBA" id="ARBA00004123"/>
    </source>
</evidence>
<dbReference type="Proteomes" id="UP000306102">
    <property type="component" value="Unassembled WGS sequence"/>
</dbReference>
<evidence type="ECO:0000256" key="3">
    <source>
        <dbReference type="ARBA" id="ARBA00023125"/>
    </source>
</evidence>
<dbReference type="AlphaFoldDB" id="A0A4S4DV26"/>
<dbReference type="InterPro" id="IPR005333">
    <property type="entry name" value="Transcription_factor_TCP"/>
</dbReference>
<dbReference type="PANTHER" id="PTHR31072:SF170">
    <property type="entry name" value="TRANSCRIPTION FACTOR TCP15-RELATED"/>
    <property type="match status" value="1"/>
</dbReference>
<keyword evidence="9" id="KW-1185">Reference proteome</keyword>
<evidence type="ECO:0000259" key="7">
    <source>
        <dbReference type="PROSITE" id="PS51369"/>
    </source>
</evidence>
<gene>
    <name evidence="8" type="ORF">TEA_019251</name>
</gene>
<dbReference type="GO" id="GO:0043565">
    <property type="term" value="F:sequence-specific DNA binding"/>
    <property type="evidence" value="ECO:0007669"/>
    <property type="project" value="TreeGrafter"/>
</dbReference>
<sequence>MSPSTSSNHLSATIPTTTSQPTHKKPSKSKDRHLKVNGRGRRIRIPIVCAQQVFRLNQILGHRTSGQTIEWILKQAEPTVTNILDNATTVPPSDPSSLAPSVAKESPTPLENRDFEVTEPGFLSVQDYDVLVNYEDDFFVNEFANMPIGGAVAVVCGGYGVGANSAMDGSPPRVSRSEREREAMVLVVDLEVGEEEAVDRGVASLEERRWTEERDS</sequence>
<dbReference type="InterPro" id="IPR017887">
    <property type="entry name" value="TF_TCP_subgr"/>
</dbReference>
<feature type="compositionally biased region" description="Polar residues" evidence="6">
    <location>
        <begin position="88"/>
        <end position="99"/>
    </location>
</feature>
<proteinExistence type="predicted"/>
<evidence type="ECO:0000313" key="8">
    <source>
        <dbReference type="EMBL" id="THG07151.1"/>
    </source>
</evidence>
<dbReference type="GO" id="GO:0003700">
    <property type="term" value="F:DNA-binding transcription factor activity"/>
    <property type="evidence" value="ECO:0007669"/>
    <property type="project" value="InterPro"/>
</dbReference>